<evidence type="ECO:0000313" key="5">
    <source>
        <dbReference type="EMBL" id="GGN09209.1"/>
    </source>
</evidence>
<dbReference type="EMBL" id="BMLI01000003">
    <property type="protein sequence ID" value="GGN09209.1"/>
    <property type="molecule type" value="Genomic_DNA"/>
</dbReference>
<protein>
    <submittedName>
        <fullName evidence="5">Membrane protein</fullName>
    </submittedName>
</protein>
<sequence>MKKTAILSSFYFLFFVWFFSNCSSFNEIRIAGTNFTEEVGQSQNLVFTFNKDLVSKAELNNWDSTQYVTFEPAVRGKFKWTAPNELVFSPVAGFGAATSYKAQLTDLLTEKTEKDDKCKVSKDPITFHTPYLQLIETESWWTLSPESGRQEARLRLNFNYPVNGQNVAEKLKLKSGNQALEYRILPSQNESSVTLALSNTGKVDNNEIPVSIAIEKGVKVQNTTYSSQEALARTVSIPSPLHLEVVDIKTGFENNEGYARIFTTQELDKESIAKSFTVNPEAAVQTEPTENGFIVRGAFNETDTYVLQLNQTLKGILGQTLEEETSRDLFFGKMPAAISFANKKGLYLSTKSSRNIGVNIVNVPKVQVRISKLYANNILHYIHNNRWNDYAYVGDDWQPTGNFNYSDDRESQLSDVIVDKIVETQNLSKSKGISALNVALPDDNKRQGVYLVAVNSEEEAYLGATKLVSISDIGLIAKQGKDEIWIFANSIKTNEPVKDLELTLVSSNNQAVHTFKTDGDGIAHVDQLGEKAPGFKIAMVTAATDDDFNFLLLEDSQVLTSRFDVEGARDNASGYQVFIYGQRDIYRPGETMHFNTVLRTQDWKTADKVPLKLRLLTPNGREFRTWRKTTNDQGAVESEIPLDAGVLTGTYVLEVYNANEVLLGSQAVSVEEFMPDRIRVDLSGAAKDYVSGQKVALTATATNLFGPPAGNRTYQMDFQLQRKGFSAKAFPEYTFDIPAETTFERDSRQGTTNEQGQANEQFTLAAGLQDIGALEGKIYVTVFDENGRPVNRLQRFDVYTQPVFYGIRLPDSYVGTNAPVPVDIVGVTKEGALKSGALAGIEVVRLEYQTVVEKKYDRLQYTSRKSEKLVYSNKLTLAGGKGTFRYVPTVSGEYEVRVRRPGAAHYTLAHFYAYGYGYTQYSSFEVSNEGRVLMETDKDKYRTGESAKVLFKTPFDGRLLVTVERNQVVEQHILTTEKKAAELTFKIKEEHLPNVFVTATLIRPLDASDMPLTVAHGFQPIVVEDPGRQLPVSIVAVEKSRSKMKQRIKIKTEPNAEVTLAVVDEGILQIKNSKTPDIHGHFYQKRALEVTSFDLYSQLFPELTISGTSSSGGDGYDLERRINPLSNGRTELVSFWSGQLKANGSGDVAFEVNIPQFSGDLRIMAVAYKDNAFGSATKNMKVADPIVISAGLPRFLSPGDELVLPVNISNTEAKATTATVSVQLTGPLVAGTTPLTQNVTVPAGKESRAVFALKAQTAIGVGKVVVKVNAFKETFVNQTEISVRPASPLLKTSASGLIASDKQGAIDLKSSFIPATSSAQVVFSRSPLVQGGGKALNALLGYPYGCLEQTVSKAFPQIYFADLTKAMAAPVYTVRSGESDFNPMTNVQQAIRKVESQQLFNGGMGMWPGAQLEDWWATAYAVHFLEEARRAGFEVNAKTLSRAVEFLTAQSGTTANREVMIASTNNGLAYEGQPTGKQTKKTVARREAIYSLYVLALNGHPNRASMNYYKQNPHLLTQDAQYLLAGAFQLAGDARSFNALLPKKYVAENAGHYYDNSYASPLRNMSLVLNTLIESDPSNVQIPVLGRQLSQAIQSASYLNTQEAAFAVLALGKLAKKTANSTVTASVTANGKALGQFTGKELKISKGIVNQKLLVKTQGKGDLYWFAQTDGMSATGNYVEEDQGISIRRQFLTRDGAPVQTFHQNDLIVVKLTLDSQNGLPVEDVVVTDLLPAGFEIENPRITEPRDMPWIKNAAIPEYYDMRDDRIHFFTNADGQPRTFYYQVRIVSKGTFTVGPAAADAMYRGEYRSYSGGGKITVE</sequence>
<dbReference type="InterPro" id="IPR021868">
    <property type="entry name" value="Alpha_2_Macroglob_MG3"/>
</dbReference>
<evidence type="ECO:0000313" key="6">
    <source>
        <dbReference type="Proteomes" id="UP000632339"/>
    </source>
</evidence>
<gene>
    <name evidence="5" type="ORF">GCM10010967_51340</name>
</gene>
<evidence type="ECO:0000259" key="3">
    <source>
        <dbReference type="SMART" id="SM01359"/>
    </source>
</evidence>
<evidence type="ECO:0000259" key="4">
    <source>
        <dbReference type="SMART" id="SM01360"/>
    </source>
</evidence>
<dbReference type="InterPro" id="IPR041203">
    <property type="entry name" value="Bact_A2M_MG5"/>
</dbReference>
<dbReference type="Pfam" id="PF07678">
    <property type="entry name" value="TED_complement"/>
    <property type="match status" value="1"/>
</dbReference>
<comment type="caution">
    <text evidence="5">The sequence shown here is derived from an EMBL/GenBank/DDBJ whole genome shotgun (WGS) entry which is preliminary data.</text>
</comment>
<dbReference type="Pfam" id="PF17972">
    <property type="entry name" value="bMG5"/>
    <property type="match status" value="1"/>
</dbReference>
<dbReference type="Proteomes" id="UP000632339">
    <property type="component" value="Unassembled WGS sequence"/>
</dbReference>
<proteinExistence type="inferred from homology"/>
<dbReference type="Pfam" id="PF11974">
    <property type="entry name" value="bMG3"/>
    <property type="match status" value="1"/>
</dbReference>
<dbReference type="Pfam" id="PF17973">
    <property type="entry name" value="bMG10"/>
    <property type="match status" value="1"/>
</dbReference>
<feature type="domain" description="Alpha-2-macroglobulin" evidence="4">
    <location>
        <begin position="1134"/>
        <end position="1222"/>
    </location>
</feature>
<accession>A0ABQ2IIJ7</accession>
<dbReference type="InterPro" id="IPR047565">
    <property type="entry name" value="Alpha-macroglob_thiol-ester_cl"/>
</dbReference>
<dbReference type="InterPro" id="IPR001599">
    <property type="entry name" value="Macroglobln_a2"/>
</dbReference>
<feature type="domain" description="Alpha-2-macroglobulin bait region" evidence="3">
    <location>
        <begin position="932"/>
        <end position="1070"/>
    </location>
</feature>
<dbReference type="InterPro" id="IPR008930">
    <property type="entry name" value="Terpenoid_cyclase/PrenylTrfase"/>
</dbReference>
<dbReference type="InterPro" id="IPR002890">
    <property type="entry name" value="MG2"/>
</dbReference>
<dbReference type="Pfam" id="PF07703">
    <property type="entry name" value="A2M_BRD"/>
    <property type="match status" value="1"/>
</dbReference>
<evidence type="ECO:0000256" key="2">
    <source>
        <dbReference type="ARBA" id="ARBA00022729"/>
    </source>
</evidence>
<dbReference type="InterPro" id="IPR011626">
    <property type="entry name" value="Alpha-macroglobulin_TED"/>
</dbReference>
<dbReference type="Pfam" id="PF00207">
    <property type="entry name" value="A2M"/>
    <property type="match status" value="1"/>
</dbReference>
<dbReference type="PANTHER" id="PTHR40094">
    <property type="entry name" value="ALPHA-2-MACROGLOBULIN HOMOLOG"/>
    <property type="match status" value="1"/>
</dbReference>
<dbReference type="InterPro" id="IPR041246">
    <property type="entry name" value="Bact_MG10"/>
</dbReference>
<organism evidence="5 6">
    <name type="scientific">Dyadobacter beijingensis</name>
    <dbReference type="NCBI Taxonomy" id="365489"/>
    <lineage>
        <taxon>Bacteria</taxon>
        <taxon>Pseudomonadati</taxon>
        <taxon>Bacteroidota</taxon>
        <taxon>Cytophagia</taxon>
        <taxon>Cytophagales</taxon>
        <taxon>Spirosomataceae</taxon>
        <taxon>Dyadobacter</taxon>
    </lineage>
</organism>
<name>A0ABQ2IIJ7_9BACT</name>
<dbReference type="SUPFAM" id="SSF48239">
    <property type="entry name" value="Terpenoid cyclases/Protein prenyltransferases"/>
    <property type="match status" value="1"/>
</dbReference>
<keyword evidence="2" id="KW-0732">Signal</keyword>
<dbReference type="Gene3D" id="1.50.10.20">
    <property type="match status" value="1"/>
</dbReference>
<dbReference type="InterPro" id="IPR011625">
    <property type="entry name" value="A2M_N_BRD"/>
</dbReference>
<dbReference type="SMART" id="SM01419">
    <property type="entry name" value="Thiol-ester_cl"/>
    <property type="match status" value="1"/>
</dbReference>
<dbReference type="SMART" id="SM01360">
    <property type="entry name" value="A2M"/>
    <property type="match status" value="1"/>
</dbReference>
<dbReference type="Pfam" id="PF17962">
    <property type="entry name" value="bMG6"/>
    <property type="match status" value="1"/>
</dbReference>
<dbReference type="Pfam" id="PF01835">
    <property type="entry name" value="MG2"/>
    <property type="match status" value="1"/>
</dbReference>
<dbReference type="Gene3D" id="2.60.40.3710">
    <property type="match status" value="1"/>
</dbReference>
<dbReference type="InterPro" id="IPR051802">
    <property type="entry name" value="YfhM-like"/>
</dbReference>
<dbReference type="InterPro" id="IPR041462">
    <property type="entry name" value="Bact_A2M_MG6"/>
</dbReference>
<comment type="similarity">
    <text evidence="1">Belongs to the protease inhibitor I39 (alpha-2-macroglobulin) family. Bacterial alpha-2-macroglobulin subfamily.</text>
</comment>
<reference evidence="6" key="1">
    <citation type="journal article" date="2019" name="Int. J. Syst. Evol. Microbiol.">
        <title>The Global Catalogue of Microorganisms (GCM) 10K type strain sequencing project: providing services to taxonomists for standard genome sequencing and annotation.</title>
        <authorList>
            <consortium name="The Broad Institute Genomics Platform"/>
            <consortium name="The Broad Institute Genome Sequencing Center for Infectious Disease"/>
            <person name="Wu L."/>
            <person name="Ma J."/>
        </authorList>
    </citation>
    <scope>NUCLEOTIDE SEQUENCE [LARGE SCALE GENOMIC DNA]</scope>
    <source>
        <strain evidence="6">CGMCC 1.6375</strain>
    </source>
</reference>
<dbReference type="SMART" id="SM01359">
    <property type="entry name" value="A2M_N_2"/>
    <property type="match status" value="1"/>
</dbReference>
<evidence type="ECO:0000256" key="1">
    <source>
        <dbReference type="ARBA" id="ARBA00010556"/>
    </source>
</evidence>
<dbReference type="Gene3D" id="2.60.40.1930">
    <property type="match status" value="1"/>
</dbReference>
<dbReference type="CDD" id="cd02891">
    <property type="entry name" value="A2M_like"/>
    <property type="match status" value="1"/>
</dbReference>
<keyword evidence="6" id="KW-1185">Reference proteome</keyword>
<dbReference type="PANTHER" id="PTHR40094:SF1">
    <property type="entry name" value="UBIQUITIN DOMAIN-CONTAINING PROTEIN"/>
    <property type="match status" value="1"/>
</dbReference>
<dbReference type="RefSeq" id="WP_019944820.1">
    <property type="nucleotide sequence ID" value="NZ_BMLI01000003.1"/>
</dbReference>